<dbReference type="GO" id="GO:0008157">
    <property type="term" value="F:protein phosphatase 1 binding"/>
    <property type="evidence" value="ECO:0007669"/>
    <property type="project" value="TreeGrafter"/>
</dbReference>
<keyword evidence="5" id="KW-1185">Reference proteome</keyword>
<dbReference type="OrthoDB" id="307488at2759"/>
<accession>A0A9W7YH70</accession>
<comment type="function">
    <text evidence="2">Regulator of type 1 phosphatases which maintains protein phosphatase activity under strict control.</text>
</comment>
<sequence length="150" mass="16483">MNRTRNSEAHGHSAAGLASHGSRTIVTQAASPAPSEGVLLLRGDADAASGTEATPGASDTGERPTPRRVQWTGDTVDNEYLDKKKSKVCCIFHKQRAFGESDSDSESSSCSNSDSDSDGPNAYERVPRQRQHQHQRRHRQRHCHQHEHSE</sequence>
<dbReference type="GO" id="GO:0004865">
    <property type="term" value="F:protein serine/threonine phosphatase inhibitor activity"/>
    <property type="evidence" value="ECO:0007669"/>
    <property type="project" value="UniProtKB-UniRule"/>
</dbReference>
<feature type="compositionally biased region" description="Low complexity" evidence="3">
    <location>
        <begin position="12"/>
        <end position="22"/>
    </location>
</feature>
<dbReference type="Proteomes" id="UP001143981">
    <property type="component" value="Unassembled WGS sequence"/>
</dbReference>
<evidence type="ECO:0000313" key="4">
    <source>
        <dbReference type="EMBL" id="KAJ1734216.1"/>
    </source>
</evidence>
<evidence type="ECO:0000313" key="5">
    <source>
        <dbReference type="Proteomes" id="UP001143981"/>
    </source>
</evidence>
<dbReference type="PANTHER" id="PTHR20835">
    <property type="entry name" value="E3 UBIQUITIN-PROTEIN LIGASE PPP1R11-RELATED"/>
    <property type="match status" value="1"/>
</dbReference>
<feature type="region of interest" description="Disordered" evidence="3">
    <location>
        <begin position="1"/>
        <end position="74"/>
    </location>
</feature>
<dbReference type="AlphaFoldDB" id="A0A9W7YH70"/>
<reference evidence="4" key="1">
    <citation type="submission" date="2022-07" db="EMBL/GenBank/DDBJ databases">
        <title>Phylogenomic reconstructions and comparative analyses of Kickxellomycotina fungi.</title>
        <authorList>
            <person name="Reynolds N.K."/>
            <person name="Stajich J.E."/>
            <person name="Barry K."/>
            <person name="Grigoriev I.V."/>
            <person name="Crous P."/>
            <person name="Smith M.E."/>
        </authorList>
    </citation>
    <scope>NUCLEOTIDE SEQUENCE</scope>
    <source>
        <strain evidence="4">BCRC 34381</strain>
    </source>
</reference>
<dbReference type="GO" id="GO:0005634">
    <property type="term" value="C:nucleus"/>
    <property type="evidence" value="ECO:0007669"/>
    <property type="project" value="UniProtKB-SubCell"/>
</dbReference>
<name>A0A9W7YH70_9FUNG</name>
<evidence type="ECO:0000256" key="2">
    <source>
        <dbReference type="RuleBase" id="RU367162"/>
    </source>
</evidence>
<dbReference type="EMBL" id="JANBOI010000087">
    <property type="protein sequence ID" value="KAJ1734216.1"/>
    <property type="molecule type" value="Genomic_DNA"/>
</dbReference>
<protein>
    <recommendedName>
        <fullName evidence="2">Type 1 phosphatases regulator</fullName>
    </recommendedName>
</protein>
<comment type="similarity">
    <text evidence="1 2">Belongs to the YPI1 family.</text>
</comment>
<dbReference type="InterPro" id="IPR011107">
    <property type="entry name" value="PPI_Ypi1"/>
</dbReference>
<feature type="region of interest" description="Disordered" evidence="3">
    <location>
        <begin position="98"/>
        <end position="150"/>
    </location>
</feature>
<gene>
    <name evidence="4" type="primary">YPI1</name>
    <name evidence="4" type="ORF">LPJ61_001185</name>
</gene>
<keyword evidence="2" id="KW-0539">Nucleus</keyword>
<comment type="subcellular location">
    <subcellularLocation>
        <location evidence="2">Nucleus</location>
    </subcellularLocation>
</comment>
<dbReference type="Pfam" id="PF07491">
    <property type="entry name" value="PPI_Ypi1"/>
    <property type="match status" value="1"/>
</dbReference>
<organism evidence="4 5">
    <name type="scientific">Coemansia biformis</name>
    <dbReference type="NCBI Taxonomy" id="1286918"/>
    <lineage>
        <taxon>Eukaryota</taxon>
        <taxon>Fungi</taxon>
        <taxon>Fungi incertae sedis</taxon>
        <taxon>Zoopagomycota</taxon>
        <taxon>Kickxellomycotina</taxon>
        <taxon>Kickxellomycetes</taxon>
        <taxon>Kickxellales</taxon>
        <taxon>Kickxellaceae</taxon>
        <taxon>Coemansia</taxon>
    </lineage>
</organism>
<proteinExistence type="inferred from homology"/>
<comment type="caution">
    <text evidence="4">The sequence shown here is derived from an EMBL/GenBank/DDBJ whole genome shotgun (WGS) entry which is preliminary data.</text>
</comment>
<feature type="compositionally biased region" description="Basic residues" evidence="3">
    <location>
        <begin position="128"/>
        <end position="150"/>
    </location>
</feature>
<evidence type="ECO:0000256" key="1">
    <source>
        <dbReference type="ARBA" id="ARBA00005605"/>
    </source>
</evidence>
<dbReference type="PANTHER" id="PTHR20835:SF0">
    <property type="entry name" value="E3 UBIQUITIN-PROTEIN LIGASE PPP1R11"/>
    <property type="match status" value="1"/>
</dbReference>
<feature type="compositionally biased region" description="Basic and acidic residues" evidence="3">
    <location>
        <begin position="1"/>
        <end position="11"/>
    </location>
</feature>
<evidence type="ECO:0000256" key="3">
    <source>
        <dbReference type="SAM" id="MobiDB-lite"/>
    </source>
</evidence>